<dbReference type="GO" id="GO:0003677">
    <property type="term" value="F:DNA binding"/>
    <property type="evidence" value="ECO:0007669"/>
    <property type="project" value="UniProtKB-KW"/>
</dbReference>
<dbReference type="Gene3D" id="3.20.80.10">
    <property type="entry name" value="Regulatory factor, effector binding domain"/>
    <property type="match status" value="1"/>
</dbReference>
<keyword evidence="3" id="KW-0238">DNA-binding</keyword>
<evidence type="ECO:0000256" key="2">
    <source>
        <dbReference type="ARBA" id="ARBA00023015"/>
    </source>
</evidence>
<dbReference type="Pfam" id="PF13411">
    <property type="entry name" value="MerR_1"/>
    <property type="match status" value="1"/>
</dbReference>
<dbReference type="PROSITE" id="PS50937">
    <property type="entry name" value="HTH_MERR_2"/>
    <property type="match status" value="1"/>
</dbReference>
<dbReference type="EMBL" id="AP023420">
    <property type="protein sequence ID" value="BCK85524.1"/>
    <property type="molecule type" value="Genomic_DNA"/>
</dbReference>
<dbReference type="PANTHER" id="PTHR30204:SF69">
    <property type="entry name" value="MERR-FAMILY TRANSCRIPTIONAL REGULATOR"/>
    <property type="match status" value="1"/>
</dbReference>
<feature type="domain" description="HTH merR-type" evidence="5">
    <location>
        <begin position="7"/>
        <end position="76"/>
    </location>
</feature>
<dbReference type="SUPFAM" id="SSF55136">
    <property type="entry name" value="Probable bacterial effector-binding domain"/>
    <property type="match status" value="1"/>
</dbReference>
<evidence type="ECO:0000256" key="3">
    <source>
        <dbReference type="ARBA" id="ARBA00023125"/>
    </source>
</evidence>
<dbReference type="GO" id="GO:0003700">
    <property type="term" value="F:DNA-binding transcription factor activity"/>
    <property type="evidence" value="ECO:0007669"/>
    <property type="project" value="InterPro"/>
</dbReference>
<proteinExistence type="predicted"/>
<keyword evidence="7" id="KW-1185">Reference proteome</keyword>
<keyword evidence="2" id="KW-0805">Transcription regulation</keyword>
<evidence type="ECO:0000259" key="5">
    <source>
        <dbReference type="PROSITE" id="PS50937"/>
    </source>
</evidence>
<evidence type="ECO:0000313" key="7">
    <source>
        <dbReference type="Proteomes" id="UP000679848"/>
    </source>
</evidence>
<dbReference type="Proteomes" id="UP000679848">
    <property type="component" value="Chromosome"/>
</dbReference>
<dbReference type="SMART" id="SM00422">
    <property type="entry name" value="HTH_MERR"/>
    <property type="match status" value="1"/>
</dbReference>
<dbReference type="AlphaFoldDB" id="A0A810QC11"/>
<dbReference type="RefSeq" id="WP_187030722.1">
    <property type="nucleotide sequence ID" value="NZ_AP023420.1"/>
</dbReference>
<evidence type="ECO:0000256" key="4">
    <source>
        <dbReference type="ARBA" id="ARBA00023163"/>
    </source>
</evidence>
<keyword evidence="4" id="KW-0804">Transcription</keyword>
<evidence type="ECO:0000313" key="6">
    <source>
        <dbReference type="EMBL" id="BCK85524.1"/>
    </source>
</evidence>
<evidence type="ECO:0000256" key="1">
    <source>
        <dbReference type="ARBA" id="ARBA00022491"/>
    </source>
</evidence>
<name>A0A810QC11_9FIRM</name>
<gene>
    <name evidence="6" type="ORF">MM59RIKEN_28430</name>
</gene>
<dbReference type="SUPFAM" id="SSF46955">
    <property type="entry name" value="Putative DNA-binding domain"/>
    <property type="match status" value="1"/>
</dbReference>
<sequence length="275" mass="31547">MKNKKYLYTTGQFAKLNGVNKRTLHYYDEIGLFSPEFKGENGYRYYTCFQTVQLELILILRKIGLSIEEIIRYQQRPSGASFAELIEERKALIDKSIRELLNTKAFLEQKSKKLSLSLTAREGEIKTVTLPEQRILLSAPITGSYDDDDFAVAGDFSLRLKSLFGLYDNFGSRISVEKILAGNYADYDCFFAYGREDTEIYDTVRPAGTYLRVFCVGGWNKLETVYHNILIFADKNQIELVGYSYEEGLNEMSLQSRDDYITMITVGIKTANNSR</sequence>
<dbReference type="KEGG" id="pfaa:MM59RIKEN_28430"/>
<accession>A0A810QC11</accession>
<dbReference type="InterPro" id="IPR011256">
    <property type="entry name" value="Reg_factor_effector_dom_sf"/>
</dbReference>
<organism evidence="6 7">
    <name type="scientific">Pusillibacter faecalis</name>
    <dbReference type="NCBI Taxonomy" id="2714358"/>
    <lineage>
        <taxon>Bacteria</taxon>
        <taxon>Bacillati</taxon>
        <taxon>Bacillota</taxon>
        <taxon>Clostridia</taxon>
        <taxon>Eubacteriales</taxon>
        <taxon>Oscillospiraceae</taxon>
        <taxon>Pusillibacter</taxon>
    </lineage>
</organism>
<reference evidence="6" key="1">
    <citation type="submission" date="2020-09" db="EMBL/GenBank/DDBJ databases">
        <title>New species isolated from human feces.</title>
        <authorList>
            <person name="Kitahara M."/>
            <person name="Shigeno Y."/>
            <person name="Shime M."/>
            <person name="Matsumoto Y."/>
            <person name="Nakamura S."/>
            <person name="Motooka D."/>
            <person name="Fukuoka S."/>
            <person name="Nishikawa H."/>
            <person name="Benno Y."/>
        </authorList>
    </citation>
    <scope>NUCLEOTIDE SEQUENCE</scope>
    <source>
        <strain evidence="6">MM59</strain>
    </source>
</reference>
<dbReference type="PANTHER" id="PTHR30204">
    <property type="entry name" value="REDOX-CYCLING DRUG-SENSING TRANSCRIPTIONAL ACTIVATOR SOXR"/>
    <property type="match status" value="1"/>
</dbReference>
<dbReference type="InterPro" id="IPR047057">
    <property type="entry name" value="MerR_fam"/>
</dbReference>
<dbReference type="InterPro" id="IPR000551">
    <property type="entry name" value="MerR-type_HTH_dom"/>
</dbReference>
<dbReference type="Gene3D" id="1.10.1660.10">
    <property type="match status" value="1"/>
</dbReference>
<dbReference type="InterPro" id="IPR009061">
    <property type="entry name" value="DNA-bd_dom_put_sf"/>
</dbReference>
<keyword evidence="1" id="KW-0678">Repressor</keyword>
<protein>
    <submittedName>
        <fullName evidence="6">MerR family transcriptional regulator</fullName>
    </submittedName>
</protein>